<comment type="subcellular location">
    <subcellularLocation>
        <location evidence="8">Cytoplasm</location>
    </subcellularLocation>
</comment>
<evidence type="ECO:0000256" key="5">
    <source>
        <dbReference type="ARBA" id="ARBA00022842"/>
    </source>
</evidence>
<dbReference type="KEGG" id="dgi:Desgi_2665"/>
<keyword evidence="1 8" id="KW-0963">Cytoplasm</keyword>
<dbReference type="AlphaFoldDB" id="R4KNG1"/>
<keyword evidence="2 8" id="KW-0808">Transferase</keyword>
<dbReference type="CDD" id="cd02503">
    <property type="entry name" value="MobA"/>
    <property type="match status" value="1"/>
</dbReference>
<dbReference type="SUPFAM" id="SSF53448">
    <property type="entry name" value="Nucleotide-diphospho-sugar transferases"/>
    <property type="match status" value="1"/>
</dbReference>
<name>R4KNG1_9FIRM</name>
<dbReference type="EMBL" id="CP003273">
    <property type="protein sequence ID" value="AGL02070.1"/>
    <property type="molecule type" value="Genomic_DNA"/>
</dbReference>
<feature type="binding site" evidence="8">
    <location>
        <begin position="13"/>
        <end position="15"/>
    </location>
    <ligand>
        <name>GTP</name>
        <dbReference type="ChEBI" id="CHEBI:37565"/>
    </ligand>
</feature>
<organism evidence="10 11">
    <name type="scientific">Desulfoscipio gibsoniae DSM 7213</name>
    <dbReference type="NCBI Taxonomy" id="767817"/>
    <lineage>
        <taxon>Bacteria</taxon>
        <taxon>Bacillati</taxon>
        <taxon>Bacillota</taxon>
        <taxon>Clostridia</taxon>
        <taxon>Eubacteriales</taxon>
        <taxon>Desulfallaceae</taxon>
        <taxon>Desulfoscipio</taxon>
    </lineage>
</organism>
<dbReference type="GO" id="GO:0046872">
    <property type="term" value="F:metal ion binding"/>
    <property type="evidence" value="ECO:0007669"/>
    <property type="project" value="UniProtKB-KW"/>
</dbReference>
<dbReference type="InterPro" id="IPR029044">
    <property type="entry name" value="Nucleotide-diphossugar_trans"/>
</dbReference>
<comment type="caution">
    <text evidence="8">Lacks conserved residue(s) required for the propagation of feature annotation.</text>
</comment>
<evidence type="ECO:0000256" key="8">
    <source>
        <dbReference type="HAMAP-Rule" id="MF_00316"/>
    </source>
</evidence>
<evidence type="ECO:0000259" key="9">
    <source>
        <dbReference type="Pfam" id="PF12804"/>
    </source>
</evidence>
<accession>R4KNG1</accession>
<dbReference type="GO" id="GO:0061603">
    <property type="term" value="F:molybdenum cofactor guanylyltransferase activity"/>
    <property type="evidence" value="ECO:0007669"/>
    <property type="project" value="UniProtKB-EC"/>
</dbReference>
<comment type="function">
    <text evidence="8">Transfers a GMP moiety from GTP to Mo-molybdopterin (Mo-MPT) cofactor (Moco or molybdenum cofactor) to form Mo-molybdopterin guanine dinucleotide (Mo-MGD) cofactor.</text>
</comment>
<dbReference type="eggNOG" id="COG0746">
    <property type="taxonomic scope" value="Bacteria"/>
</dbReference>
<comment type="similarity">
    <text evidence="8">Belongs to the MobA family.</text>
</comment>
<dbReference type="PANTHER" id="PTHR19136:SF81">
    <property type="entry name" value="MOLYBDENUM COFACTOR GUANYLYLTRANSFERASE"/>
    <property type="match status" value="1"/>
</dbReference>
<dbReference type="Proteomes" id="UP000013520">
    <property type="component" value="Chromosome"/>
</dbReference>
<evidence type="ECO:0000256" key="4">
    <source>
        <dbReference type="ARBA" id="ARBA00022741"/>
    </source>
</evidence>
<feature type="binding site" evidence="8">
    <location>
        <position position="25"/>
    </location>
    <ligand>
        <name>GTP</name>
        <dbReference type="ChEBI" id="CHEBI:37565"/>
    </ligand>
</feature>
<sequence length="201" mass="22663">MLHQATGISAAILAGGKSARMGTDKALLKVGQYYIIERITGVLRTLVDEILIVTDRPEMYAKYGDKTTKDIMPGHGPLSGIHAGLVRAAHPWVLVTACDMPFISAPLIRLMIRYAPDYDVVVPRYRGYPEPLCTIYGKGCIEIIEQRLTQGLNKTTRLYEDFRVRYIEEEEMSSVEPHLERVFLNLNTPEDLKKAQLWSAL</sequence>
<dbReference type="EC" id="2.7.7.77" evidence="8"/>
<keyword evidence="5 8" id="KW-0460">Magnesium</keyword>
<dbReference type="STRING" id="767817.Desgi_2665"/>
<feature type="domain" description="MobA-like NTP transferase" evidence="9">
    <location>
        <begin position="10"/>
        <end position="154"/>
    </location>
</feature>
<proteinExistence type="inferred from homology"/>
<evidence type="ECO:0000256" key="7">
    <source>
        <dbReference type="ARBA" id="ARBA00023150"/>
    </source>
</evidence>
<keyword evidence="11" id="KW-1185">Reference proteome</keyword>
<dbReference type="GO" id="GO:0005525">
    <property type="term" value="F:GTP binding"/>
    <property type="evidence" value="ECO:0007669"/>
    <property type="project" value="UniProtKB-UniRule"/>
</dbReference>
<comment type="catalytic activity">
    <reaction evidence="8">
        <text>Mo-molybdopterin + GTP + H(+) = Mo-molybdopterin guanine dinucleotide + diphosphate</text>
        <dbReference type="Rhea" id="RHEA:34243"/>
        <dbReference type="ChEBI" id="CHEBI:15378"/>
        <dbReference type="ChEBI" id="CHEBI:33019"/>
        <dbReference type="ChEBI" id="CHEBI:37565"/>
        <dbReference type="ChEBI" id="CHEBI:71302"/>
        <dbReference type="ChEBI" id="CHEBI:71310"/>
        <dbReference type="EC" id="2.7.7.77"/>
    </reaction>
</comment>
<dbReference type="OrthoDB" id="9788394at2"/>
<comment type="domain">
    <text evidence="8">The N-terminal domain determines nucleotide recognition and specific binding, while the C-terminal domain determines the specific binding to the target protein.</text>
</comment>
<dbReference type="PANTHER" id="PTHR19136">
    <property type="entry name" value="MOLYBDENUM COFACTOR GUANYLYLTRANSFERASE"/>
    <property type="match status" value="1"/>
</dbReference>
<comment type="cofactor">
    <cofactor evidence="8">
        <name>Mg(2+)</name>
        <dbReference type="ChEBI" id="CHEBI:18420"/>
    </cofactor>
</comment>
<keyword evidence="6 8" id="KW-0342">GTP-binding</keyword>
<dbReference type="HOGENOM" id="CLU_055597_2_1_9"/>
<evidence type="ECO:0000256" key="6">
    <source>
        <dbReference type="ARBA" id="ARBA00023134"/>
    </source>
</evidence>
<evidence type="ECO:0000256" key="1">
    <source>
        <dbReference type="ARBA" id="ARBA00022490"/>
    </source>
</evidence>
<keyword evidence="7 8" id="KW-0501">Molybdenum cofactor biosynthesis</keyword>
<dbReference type="InterPro" id="IPR025877">
    <property type="entry name" value="MobA-like_NTP_Trfase"/>
</dbReference>
<dbReference type="InterPro" id="IPR013482">
    <property type="entry name" value="Molybde_CF_guanTrfase"/>
</dbReference>
<dbReference type="GO" id="GO:0005737">
    <property type="term" value="C:cytoplasm"/>
    <property type="evidence" value="ECO:0007669"/>
    <property type="project" value="UniProtKB-SubCell"/>
</dbReference>
<dbReference type="GO" id="GO:1902758">
    <property type="term" value="P:bis(molybdopterin guanine dinucleotide)molybdenum biosynthetic process"/>
    <property type="evidence" value="ECO:0007669"/>
    <property type="project" value="TreeGrafter"/>
</dbReference>
<dbReference type="Pfam" id="PF12804">
    <property type="entry name" value="NTP_transf_3"/>
    <property type="match status" value="1"/>
</dbReference>
<protein>
    <recommendedName>
        <fullName evidence="8">Probable molybdenum cofactor guanylyltransferase</fullName>
        <shortName evidence="8">MoCo guanylyltransferase</shortName>
        <ecNumber evidence="8">2.7.7.77</ecNumber>
    </recommendedName>
    <alternativeName>
        <fullName evidence="8">GTP:molybdopterin guanylyltransferase</fullName>
    </alternativeName>
    <alternativeName>
        <fullName evidence="8">Mo-MPT guanylyltransferase</fullName>
    </alternativeName>
    <alternativeName>
        <fullName evidence="8">Molybdopterin guanylyltransferase</fullName>
    </alternativeName>
    <alternativeName>
        <fullName evidence="8">Molybdopterin-guanine dinucleotide synthase</fullName>
        <shortName evidence="8">MGD synthase</shortName>
    </alternativeName>
</protein>
<feature type="binding site" evidence="8">
    <location>
        <position position="99"/>
    </location>
    <ligand>
        <name>GTP</name>
        <dbReference type="ChEBI" id="CHEBI:37565"/>
    </ligand>
</feature>
<gene>
    <name evidence="8" type="primary">mobA</name>
    <name evidence="10" type="ORF">Desgi_2665</name>
</gene>
<feature type="binding site" evidence="8">
    <location>
        <position position="99"/>
    </location>
    <ligand>
        <name>Mg(2+)</name>
        <dbReference type="ChEBI" id="CHEBI:18420"/>
    </ligand>
</feature>
<evidence type="ECO:0000256" key="3">
    <source>
        <dbReference type="ARBA" id="ARBA00022723"/>
    </source>
</evidence>
<reference evidence="10 11" key="1">
    <citation type="submission" date="2012-01" db="EMBL/GenBank/DDBJ databases">
        <title>Complete sequence of Desulfotomaculum gibsoniae DSM 7213.</title>
        <authorList>
            <consortium name="US DOE Joint Genome Institute"/>
            <person name="Lucas S."/>
            <person name="Han J."/>
            <person name="Lapidus A."/>
            <person name="Cheng J.-F."/>
            <person name="Goodwin L."/>
            <person name="Pitluck S."/>
            <person name="Peters L."/>
            <person name="Ovchinnikova G."/>
            <person name="Teshima H."/>
            <person name="Detter J.C."/>
            <person name="Han C."/>
            <person name="Tapia R."/>
            <person name="Land M."/>
            <person name="Hauser L."/>
            <person name="Kyrpides N."/>
            <person name="Ivanova N."/>
            <person name="Pagani I."/>
            <person name="Parshina S."/>
            <person name="Plugge C."/>
            <person name="Muyzer G."/>
            <person name="Kuever J."/>
            <person name="Ivanova A."/>
            <person name="Nazina T."/>
            <person name="Klenk H.-P."/>
            <person name="Brambilla E."/>
            <person name="Spring S."/>
            <person name="Stams A.F."/>
            <person name="Woyke T."/>
        </authorList>
    </citation>
    <scope>NUCLEOTIDE SEQUENCE [LARGE SCALE GENOMIC DNA]</scope>
    <source>
        <strain evidence="10 11">DSM 7213</strain>
    </source>
</reference>
<keyword evidence="4 8" id="KW-0547">Nucleotide-binding</keyword>
<evidence type="ECO:0000313" key="11">
    <source>
        <dbReference type="Proteomes" id="UP000013520"/>
    </source>
</evidence>
<evidence type="ECO:0000313" key="10">
    <source>
        <dbReference type="EMBL" id="AGL02070.1"/>
    </source>
</evidence>
<feature type="binding site" evidence="8">
    <location>
        <position position="70"/>
    </location>
    <ligand>
        <name>GTP</name>
        <dbReference type="ChEBI" id="CHEBI:37565"/>
    </ligand>
</feature>
<dbReference type="RefSeq" id="WP_006521799.1">
    <property type="nucleotide sequence ID" value="NC_021184.1"/>
</dbReference>
<dbReference type="HAMAP" id="MF_00316">
    <property type="entry name" value="MobA"/>
    <property type="match status" value="1"/>
</dbReference>
<keyword evidence="3 8" id="KW-0479">Metal-binding</keyword>
<dbReference type="Gene3D" id="3.90.550.10">
    <property type="entry name" value="Spore Coat Polysaccharide Biosynthesis Protein SpsA, Chain A"/>
    <property type="match status" value="1"/>
</dbReference>
<evidence type="ECO:0000256" key="2">
    <source>
        <dbReference type="ARBA" id="ARBA00022679"/>
    </source>
</evidence>